<dbReference type="RefSeq" id="WP_184448823.1">
    <property type="nucleotide sequence ID" value="NZ_CP126170.1"/>
</dbReference>
<proteinExistence type="predicted"/>
<dbReference type="EMBL" id="CP126172">
    <property type="protein sequence ID" value="WOS40934.1"/>
    <property type="molecule type" value="Genomic_DNA"/>
</dbReference>
<keyword evidence="1" id="KW-0732">Signal</keyword>
<gene>
    <name evidence="2" type="ORF">QN243_00100</name>
</gene>
<protein>
    <submittedName>
        <fullName evidence="2">Uncharacterized protein</fullName>
    </submittedName>
</protein>
<name>A0ABZ0JPM8_9XANT</name>
<evidence type="ECO:0000256" key="1">
    <source>
        <dbReference type="SAM" id="SignalP"/>
    </source>
</evidence>
<accession>A0ABZ0JPM8</accession>
<reference evidence="2 3" key="1">
    <citation type="submission" date="2023-05" db="EMBL/GenBank/DDBJ databases">
        <title>Xanthomonas rydalmerenesis sp. nov., a novel Xanthomonas species isolated from Fragaria x ananassa.</title>
        <authorList>
            <person name="McKnight D.J.E."/>
            <person name="Wong-Bajracharya J."/>
            <person name="Okoh E.B."/>
            <person name="Snijders F."/>
            <person name="Lidbetter F."/>
            <person name="Webster J."/>
            <person name="Djordjevic S.P."/>
            <person name="Bogema D.R."/>
            <person name="Chapman T.A."/>
        </authorList>
    </citation>
    <scope>NUCLEOTIDE SEQUENCE [LARGE SCALE GENOMIC DNA]</scope>
    <source>
        <strain evidence="2 3">DAR34883</strain>
    </source>
</reference>
<keyword evidence="3" id="KW-1185">Reference proteome</keyword>
<evidence type="ECO:0000313" key="3">
    <source>
        <dbReference type="Proteomes" id="UP001302020"/>
    </source>
</evidence>
<feature type="signal peptide" evidence="1">
    <location>
        <begin position="1"/>
        <end position="18"/>
    </location>
</feature>
<organism evidence="2 3">
    <name type="scientific">Xanthomonas rydalmerensis</name>
    <dbReference type="NCBI Taxonomy" id="3046274"/>
    <lineage>
        <taxon>Bacteria</taxon>
        <taxon>Pseudomonadati</taxon>
        <taxon>Pseudomonadota</taxon>
        <taxon>Gammaproteobacteria</taxon>
        <taxon>Lysobacterales</taxon>
        <taxon>Lysobacteraceae</taxon>
        <taxon>Xanthomonas</taxon>
    </lineage>
</organism>
<sequence>MKVVLGMLLLLVCGNALADTAQQGKIIRFVVEGNYASIWLENQPTNNECLANSDGRWVIDFSVDSIAKEKYSAILAAASTRTPVVLHYATSEGCSAFGAKRVQYVDLSY</sequence>
<dbReference type="Proteomes" id="UP001302020">
    <property type="component" value="Chromosome"/>
</dbReference>
<evidence type="ECO:0000313" key="2">
    <source>
        <dbReference type="EMBL" id="WOS40934.1"/>
    </source>
</evidence>
<feature type="chain" id="PRO_5046055953" evidence="1">
    <location>
        <begin position="19"/>
        <end position="109"/>
    </location>
</feature>